<dbReference type="AlphaFoldDB" id="A0A090AKT8"/>
<evidence type="ECO:0000256" key="6">
    <source>
        <dbReference type="ARBA" id="ARBA00022989"/>
    </source>
</evidence>
<dbReference type="GO" id="GO:0009245">
    <property type="term" value="P:lipid A biosynthetic process"/>
    <property type="evidence" value="ECO:0007669"/>
    <property type="project" value="InterPro"/>
</dbReference>
<dbReference type="NCBIfam" id="TIGR02207">
    <property type="entry name" value="lipid_A_htrB"/>
    <property type="match status" value="1"/>
</dbReference>
<dbReference type="OrthoDB" id="9803456at2"/>
<keyword evidence="2 9" id="KW-0997">Cell inner membrane</keyword>
<dbReference type="HAMAP" id="MF_01942">
    <property type="entry name" value="Lipid_A_LpxL_LpxP"/>
    <property type="match status" value="1"/>
</dbReference>
<comment type="pathway">
    <text evidence="9">Glycolipid biosynthesis; KDO(2)-lipid A biosynthesis; KDO(2)-lipid A from CMP-3-deoxy-D-manno-octulosonate and lipid IV(A): step 3/4.</text>
</comment>
<accession>A0A090AKT8</accession>
<dbReference type="UniPathway" id="UPA00030"/>
<keyword evidence="11" id="KW-1185">Reference proteome</keyword>
<dbReference type="Pfam" id="PF03279">
    <property type="entry name" value="Lip_A_acyltrans"/>
    <property type="match status" value="1"/>
</dbReference>
<evidence type="ECO:0000256" key="4">
    <source>
        <dbReference type="ARBA" id="ARBA00022692"/>
    </source>
</evidence>
<comment type="pathway">
    <text evidence="9">Bacterial outer membrane biogenesis; lipopolysaccharide biosynthesis.</text>
</comment>
<dbReference type="GO" id="GO:0009103">
    <property type="term" value="P:lipopolysaccharide biosynthetic process"/>
    <property type="evidence" value="ECO:0007669"/>
    <property type="project" value="UniProtKB-UniRule"/>
</dbReference>
<dbReference type="EC" id="2.3.1.241" evidence="9"/>
<keyword evidence="3 9" id="KW-0808">Transferase</keyword>
<dbReference type="PANTHER" id="PTHR30606:SF9">
    <property type="entry name" value="LIPID A BIOSYNTHESIS LAUROYLTRANSFERASE"/>
    <property type="match status" value="1"/>
</dbReference>
<dbReference type="InterPro" id="IPR011920">
    <property type="entry name" value="Lipid_A_LpxL_LpxP"/>
</dbReference>
<evidence type="ECO:0000313" key="11">
    <source>
        <dbReference type="Proteomes" id="UP000031623"/>
    </source>
</evidence>
<evidence type="ECO:0000256" key="3">
    <source>
        <dbReference type="ARBA" id="ARBA00022679"/>
    </source>
</evidence>
<dbReference type="GO" id="GO:0005886">
    <property type="term" value="C:plasma membrane"/>
    <property type="evidence" value="ECO:0007669"/>
    <property type="project" value="UniProtKB-SubCell"/>
</dbReference>
<protein>
    <recommendedName>
        <fullName evidence="9">Lipid A biosynthesis acyltransferase</fullName>
        <ecNumber evidence="9">2.3.1.241</ecNumber>
    </recommendedName>
    <alternativeName>
        <fullName evidence="9">Kdo(2)-lipid IV(A) acyltransferase</fullName>
    </alternativeName>
</protein>
<evidence type="ECO:0000256" key="7">
    <source>
        <dbReference type="ARBA" id="ARBA00023136"/>
    </source>
</evidence>
<dbReference type="InterPro" id="IPR004960">
    <property type="entry name" value="LipA_acyltrans"/>
</dbReference>
<comment type="function">
    <text evidence="9">Catalyzes the transfer of an acyl chain from an acyl-[acyl-carrier-protein] (ACP) to a Kdo(2)-lipid IV(A) to form a Kdo(2)-(acyl)-lipid IV(A).</text>
</comment>
<name>A0A090AKT8_9GAMM</name>
<keyword evidence="5 9" id="KW-0448">Lipopolysaccharide biosynthesis</keyword>
<keyword evidence="8 9" id="KW-0012">Acyltransferase</keyword>
<evidence type="ECO:0000256" key="8">
    <source>
        <dbReference type="ARBA" id="ARBA00023315"/>
    </source>
</evidence>
<organism evidence="10 11">
    <name type="scientific">Thioploca ingrica</name>
    <dbReference type="NCBI Taxonomy" id="40754"/>
    <lineage>
        <taxon>Bacteria</taxon>
        <taxon>Pseudomonadati</taxon>
        <taxon>Pseudomonadota</taxon>
        <taxon>Gammaproteobacteria</taxon>
        <taxon>Thiotrichales</taxon>
        <taxon>Thiotrichaceae</taxon>
        <taxon>Thioploca</taxon>
    </lineage>
</organism>
<evidence type="ECO:0000256" key="9">
    <source>
        <dbReference type="HAMAP-Rule" id="MF_01942"/>
    </source>
</evidence>
<dbReference type="CDD" id="cd07984">
    <property type="entry name" value="LPLAT_LABLAT-like"/>
    <property type="match status" value="1"/>
</dbReference>
<dbReference type="EMBL" id="AP014633">
    <property type="protein sequence ID" value="BAP58209.1"/>
    <property type="molecule type" value="Genomic_DNA"/>
</dbReference>
<dbReference type="KEGG" id="tig:THII_3912"/>
<dbReference type="GO" id="GO:0036104">
    <property type="term" value="P:Kdo2-lipid A biosynthetic process"/>
    <property type="evidence" value="ECO:0007669"/>
    <property type="project" value="UniProtKB-UniRule"/>
</dbReference>
<dbReference type="Proteomes" id="UP000031623">
    <property type="component" value="Chromosome"/>
</dbReference>
<evidence type="ECO:0000313" key="10">
    <source>
        <dbReference type="EMBL" id="BAP58209.1"/>
    </source>
</evidence>
<dbReference type="PIRSF" id="PIRSF026649">
    <property type="entry name" value="MsbB"/>
    <property type="match status" value="1"/>
</dbReference>
<comment type="subcellular location">
    <subcellularLocation>
        <location evidence="9">Cell inner membrane</location>
        <topology evidence="9">Single-pass membrane protein</topology>
    </subcellularLocation>
</comment>
<reference evidence="10 11" key="1">
    <citation type="journal article" date="2014" name="ISME J.">
        <title>Ecophysiology of Thioploca ingrica as revealed by the complete genome sequence supplemented with proteomic evidence.</title>
        <authorList>
            <person name="Kojima H."/>
            <person name="Ogura Y."/>
            <person name="Yamamoto N."/>
            <person name="Togashi T."/>
            <person name="Mori H."/>
            <person name="Watanabe T."/>
            <person name="Nemoto F."/>
            <person name="Kurokawa K."/>
            <person name="Hayashi T."/>
            <person name="Fukui M."/>
        </authorList>
    </citation>
    <scope>NUCLEOTIDE SEQUENCE [LARGE SCALE GENOMIC DNA]</scope>
</reference>
<dbReference type="HOGENOM" id="CLU_049421_1_0_6"/>
<feature type="short sequence motif" description="HXXXXD motif" evidence="9">
    <location>
        <begin position="129"/>
        <end position="134"/>
    </location>
</feature>
<dbReference type="PANTHER" id="PTHR30606">
    <property type="entry name" value="LIPID A BIOSYNTHESIS LAUROYL ACYLTRANSFERASE"/>
    <property type="match status" value="1"/>
</dbReference>
<evidence type="ECO:0000256" key="5">
    <source>
        <dbReference type="ARBA" id="ARBA00022985"/>
    </source>
</evidence>
<keyword evidence="6 9" id="KW-1133">Transmembrane helix</keyword>
<evidence type="ECO:0000256" key="2">
    <source>
        <dbReference type="ARBA" id="ARBA00022519"/>
    </source>
</evidence>
<evidence type="ECO:0000256" key="1">
    <source>
        <dbReference type="ARBA" id="ARBA00022475"/>
    </source>
</evidence>
<dbReference type="UniPathway" id="UPA00360">
    <property type="reaction ID" value="UER00485"/>
</dbReference>
<gene>
    <name evidence="9" type="primary">lpxL</name>
    <name evidence="10" type="ORF">THII_3912</name>
</gene>
<keyword evidence="1 9" id="KW-1003">Cell membrane</keyword>
<keyword evidence="7 9" id="KW-0472">Membrane</keyword>
<comment type="similarity">
    <text evidence="9">Belongs to the LpxL/LpxM/LpxP family.</text>
</comment>
<sequence length="306" mass="35448">MYLSLLPLLTPRYWLWWGTVGILWCLTRLPYHWQLAVGQQLGRLAYWLAPRRRQIADINIKRCFPELNSTQQHQLVVKHFESLGMGLLEMLSAWWLPDAKLKPLEHIQGLEHLPAALARGKGVILVSAHFTSLEIGNRFLTRYTALHATYRRHENSLIEYFIKKNRERHAQKAIPREAVREMLRSLKQNKVLWLATDQNFGHKQSVFADFFSIPAATNTAISRLAKISGAAVIPCFTQRLESLKGYQVILQSALENFPSGDPQQDASRINQLIEKQIRCAPEQYLWVHRRFKDRPVGEQAFYAVTQ</sequence>
<proteinExistence type="inferred from homology"/>
<keyword evidence="4 9" id="KW-0812">Transmembrane</keyword>
<dbReference type="STRING" id="40754.THII_3912"/>
<dbReference type="GO" id="GO:0008913">
    <property type="term" value="F:Kdo2-lipid IVA acyltransferase activity"/>
    <property type="evidence" value="ECO:0007669"/>
    <property type="project" value="UniProtKB-EC"/>
</dbReference>
<comment type="catalytic activity">
    <reaction evidence="9">
        <text>an alpha-Kdo-(2-&gt;4)-alpha-Kdo-(2-&gt;6)-lipid IVA + a fatty acyl-[ACP] = an alpha-Kdo-(2-&gt;4)-alpha-Kdo-(2-&gt;6)-(acyl)-lipid IVA + holo-[ACP]</text>
        <dbReference type="Rhea" id="RHEA:69396"/>
        <dbReference type="Rhea" id="RHEA-COMP:9685"/>
        <dbReference type="Rhea" id="RHEA-COMP:14125"/>
        <dbReference type="ChEBI" id="CHEBI:64479"/>
        <dbReference type="ChEBI" id="CHEBI:138651"/>
        <dbReference type="ChEBI" id="CHEBI:176429"/>
        <dbReference type="ChEBI" id="CHEBI:176430"/>
        <dbReference type="EC" id="2.3.1.241"/>
    </reaction>
</comment>